<reference evidence="2" key="1">
    <citation type="submission" date="2018-05" db="EMBL/GenBank/DDBJ databases">
        <authorList>
            <person name="Lanie J.A."/>
            <person name="Ng W.-L."/>
            <person name="Kazmierczak K.M."/>
            <person name="Andrzejewski T.M."/>
            <person name="Davidsen T.M."/>
            <person name="Wayne K.J."/>
            <person name="Tettelin H."/>
            <person name="Glass J.I."/>
            <person name="Rusch D."/>
            <person name="Podicherti R."/>
            <person name="Tsui H.-C.T."/>
            <person name="Winkler M.E."/>
        </authorList>
    </citation>
    <scope>NUCLEOTIDE SEQUENCE</scope>
</reference>
<organism evidence="2">
    <name type="scientific">marine metagenome</name>
    <dbReference type="NCBI Taxonomy" id="408172"/>
    <lineage>
        <taxon>unclassified sequences</taxon>
        <taxon>metagenomes</taxon>
        <taxon>ecological metagenomes</taxon>
    </lineage>
</organism>
<dbReference type="AlphaFoldDB" id="A0A382YV36"/>
<gene>
    <name evidence="2" type="ORF">METZ01_LOCUS439663</name>
</gene>
<evidence type="ECO:0000256" key="1">
    <source>
        <dbReference type="SAM" id="MobiDB-lite"/>
    </source>
</evidence>
<feature type="non-terminal residue" evidence="2">
    <location>
        <position position="27"/>
    </location>
</feature>
<evidence type="ECO:0000313" key="2">
    <source>
        <dbReference type="EMBL" id="SVD86809.1"/>
    </source>
</evidence>
<accession>A0A382YV36</accession>
<proteinExistence type="predicted"/>
<protein>
    <submittedName>
        <fullName evidence="2">Uncharacterized protein</fullName>
    </submittedName>
</protein>
<name>A0A382YV36_9ZZZZ</name>
<feature type="compositionally biased region" description="Basic residues" evidence="1">
    <location>
        <begin position="11"/>
        <end position="27"/>
    </location>
</feature>
<dbReference type="EMBL" id="UINC01178576">
    <property type="protein sequence ID" value="SVD86809.1"/>
    <property type="molecule type" value="Genomic_DNA"/>
</dbReference>
<feature type="region of interest" description="Disordered" evidence="1">
    <location>
        <begin position="1"/>
        <end position="27"/>
    </location>
</feature>
<sequence>MVKTIQNHATLHGHKPISPRVIRAIRQ</sequence>